<dbReference type="PROSITE" id="PS51257">
    <property type="entry name" value="PROKAR_LIPOPROTEIN"/>
    <property type="match status" value="1"/>
</dbReference>
<proteinExistence type="predicted"/>
<name>A0A0U2XGI1_9BACL</name>
<organism evidence="1 2">
    <name type="scientific">Planococcus rifietoensis</name>
    <dbReference type="NCBI Taxonomy" id="200991"/>
    <lineage>
        <taxon>Bacteria</taxon>
        <taxon>Bacillati</taxon>
        <taxon>Bacillota</taxon>
        <taxon>Bacilli</taxon>
        <taxon>Bacillales</taxon>
        <taxon>Caryophanaceae</taxon>
        <taxon>Planococcus</taxon>
    </lineage>
</organism>
<dbReference type="Proteomes" id="UP000067683">
    <property type="component" value="Chromosome"/>
</dbReference>
<gene>
    <name evidence="1" type="ORF">AUC31_12330</name>
</gene>
<keyword evidence="2" id="KW-1185">Reference proteome</keyword>
<dbReference type="AlphaFoldDB" id="A0A0U2XGI1"/>
<reference evidence="1" key="1">
    <citation type="submission" date="2016-01" db="EMBL/GenBank/DDBJ databases">
        <title>Complete genome of Planococcus rifietoensis type strain M8.</title>
        <authorList>
            <person name="See-Too W.S."/>
        </authorList>
    </citation>
    <scope>NUCLEOTIDE SEQUENCE [LARGE SCALE GENOMIC DNA]</scope>
    <source>
        <strain evidence="1">M8</strain>
    </source>
</reference>
<evidence type="ECO:0000313" key="1">
    <source>
        <dbReference type="EMBL" id="ALS75935.1"/>
    </source>
</evidence>
<evidence type="ECO:0008006" key="3">
    <source>
        <dbReference type="Google" id="ProtNLM"/>
    </source>
</evidence>
<dbReference type="KEGG" id="prt:AUC31_12330"/>
<dbReference type="RefSeq" id="WP_058382638.1">
    <property type="nucleotide sequence ID" value="NZ_CP013659.2"/>
</dbReference>
<protein>
    <recommendedName>
        <fullName evidence="3">Lipoprotein</fullName>
    </recommendedName>
</protein>
<evidence type="ECO:0000313" key="2">
    <source>
        <dbReference type="Proteomes" id="UP000067683"/>
    </source>
</evidence>
<accession>A0A0U2XGI1</accession>
<sequence length="184" mass="21462">MRSVWIFIMFFGLILFGLSGCVADSQEDVQEVVNTADTEKTETVLSPEEYYLEYTRPVVTQVWTEYDETHDEMINQCFEIDAYDREEMYNCMILFIDKHEEMKKTVEELPMEGLTGNLSHLKSFQENSLLAIDRRISYCRAIISELGDNGIRQTTKFEENLKMGNRHSIDSMDDIEAYENSLGF</sequence>
<dbReference type="EMBL" id="CP013659">
    <property type="protein sequence ID" value="ALS75935.1"/>
    <property type="molecule type" value="Genomic_DNA"/>
</dbReference>